<dbReference type="AlphaFoldDB" id="A0A9W3K4K4"/>
<evidence type="ECO:0000313" key="2">
    <source>
        <dbReference type="Proteomes" id="UP000032866"/>
    </source>
</evidence>
<gene>
    <name evidence="1" type="ORF">GEM_3625</name>
</gene>
<evidence type="ECO:0000313" key="1">
    <source>
        <dbReference type="EMBL" id="AFQ50015.1"/>
    </source>
</evidence>
<protein>
    <submittedName>
        <fullName evidence="1">Uncharacterized protein</fullName>
    </submittedName>
</protein>
<dbReference type="EMBL" id="CP003775">
    <property type="protein sequence ID" value="AFQ50015.1"/>
    <property type="molecule type" value="Genomic_DNA"/>
</dbReference>
<dbReference type="KEGG" id="bct:GEM_3625"/>
<sequence length="72" mass="6543">MAGVAGFGHFTATDSGAALGAAGATAGGGSSGAVSFTDHTNTSTVGGFGFGGAQAGGMSGATAGSNGWTIHY</sequence>
<accession>A0A9W3K4K4</accession>
<proteinExistence type="predicted"/>
<reference evidence="1 2" key="1">
    <citation type="journal article" date="2012" name="J. Bacteriol.">
        <title>Complete Genome Sequence of Burkholderia sp. Strain GG4, a Betaproteobacterium That Reduces 3-Oxo-N-Acylhomoserine Lactones and Produces Different N-Acylhomoserine Lactones.</title>
        <authorList>
            <person name="Hong K.W."/>
            <person name="Koh C.L."/>
            <person name="Sam C.K."/>
            <person name="Yin W.F."/>
            <person name="Chan K.G."/>
        </authorList>
    </citation>
    <scope>NUCLEOTIDE SEQUENCE [LARGE SCALE GENOMIC DNA]</scope>
    <source>
        <strain evidence="1 2">GG4</strain>
    </source>
</reference>
<dbReference type="Proteomes" id="UP000032866">
    <property type="component" value="Chromosome 2"/>
</dbReference>
<organism evidence="1 2">
    <name type="scientific">Burkholderia cepacia GG4</name>
    <dbReference type="NCBI Taxonomy" id="1009846"/>
    <lineage>
        <taxon>Bacteria</taxon>
        <taxon>Pseudomonadati</taxon>
        <taxon>Pseudomonadota</taxon>
        <taxon>Betaproteobacteria</taxon>
        <taxon>Burkholderiales</taxon>
        <taxon>Burkholderiaceae</taxon>
        <taxon>Burkholderia</taxon>
        <taxon>Burkholderia cepacia complex</taxon>
    </lineage>
</organism>
<name>A0A9W3K4K4_BURCE</name>